<sequence>MWVSLLTTCLGCLLIVTSARGDERMTTTTMAPYDMDASYNNSGMRYDYGEALGLSILFYDAQRSGKLPDDNPIQWRGDSVLYDADGDYELTGGWFDAGDHVKFNFPMSYSVWVLNWGFLTFSEAYETTGQTEMMCDMIRWPLEYFLKCWRPELEILYTQIGDPALDHNTWASPENINMSRPAYQSNATCPGSDVAGDMTSALASGYLVFSELCGNETEFADALLEAAKTLYKFGMDYKGVHSDCIEEAYTSSGYRDEMSAAGAWMYKVTGEQQYLDDAEGFYDAWVPWSLDWDGKAPAANLLLYEATGKNLYREATKAFIASAMPDNIIDYTPCGLMFRNNWGTTRHASNEAFIALVAAANGINQEEYMEWALSQINYILGDNNHNISYQVGFGDNYPKHVHHRGSSCIKEVLECDINYDGENPNLLIGALAGGPGEDDDYVDDRTDYVHNEVATDYNAGFQGCLAALVQFSEEGVLPESPERVC</sequence>
<dbReference type="InterPro" id="IPR033126">
    <property type="entry name" value="Glyco_hydro_9_Asp/Glu_AS"/>
</dbReference>
<protein>
    <recommendedName>
        <fullName evidence="9">Endoglucanase</fullName>
        <ecNumber evidence="9">3.2.1.4</ecNumber>
    </recommendedName>
</protein>
<dbReference type="EMBL" id="LC322303">
    <property type="protein sequence ID" value="BBJ26604.1"/>
    <property type="molecule type" value="mRNA"/>
</dbReference>
<evidence type="ECO:0000256" key="9">
    <source>
        <dbReference type="RuleBase" id="RU361166"/>
    </source>
</evidence>
<dbReference type="InterPro" id="IPR001701">
    <property type="entry name" value="Glyco_hydro_9"/>
</dbReference>
<feature type="signal peptide" evidence="9">
    <location>
        <begin position="1"/>
        <end position="21"/>
    </location>
</feature>
<dbReference type="AlphaFoldDB" id="A0A455XI50"/>
<evidence type="ECO:0000256" key="7">
    <source>
        <dbReference type="ARBA" id="ARBA00023326"/>
    </source>
</evidence>
<evidence type="ECO:0000259" key="10">
    <source>
        <dbReference type="Pfam" id="PF00759"/>
    </source>
</evidence>
<dbReference type="InterPro" id="IPR008928">
    <property type="entry name" value="6-hairpin_glycosidase_sf"/>
</dbReference>
<evidence type="ECO:0000256" key="3">
    <source>
        <dbReference type="ARBA" id="ARBA00022801"/>
    </source>
</evidence>
<dbReference type="PANTHER" id="PTHR22298">
    <property type="entry name" value="ENDO-1,4-BETA-GLUCANASE"/>
    <property type="match status" value="1"/>
</dbReference>
<keyword evidence="4 9" id="KW-0136">Cellulose degradation</keyword>
<evidence type="ECO:0000256" key="5">
    <source>
        <dbReference type="ARBA" id="ARBA00023277"/>
    </source>
</evidence>
<evidence type="ECO:0000256" key="1">
    <source>
        <dbReference type="ARBA" id="ARBA00000966"/>
    </source>
</evidence>
<feature type="domain" description="Glycoside hydrolase family 9" evidence="10">
    <location>
        <begin position="48"/>
        <end position="465"/>
    </location>
</feature>
<keyword evidence="6 8" id="KW-0326">Glycosidase</keyword>
<comment type="catalytic activity">
    <reaction evidence="1 9">
        <text>Endohydrolysis of (1-&gt;4)-beta-D-glucosidic linkages in cellulose, lichenin and cereal beta-D-glucans.</text>
        <dbReference type="EC" id="3.2.1.4"/>
    </reaction>
</comment>
<dbReference type="Gene3D" id="1.50.10.10">
    <property type="match status" value="1"/>
</dbReference>
<dbReference type="EC" id="3.2.1.4" evidence="9"/>
<keyword evidence="5 8" id="KW-0119">Carbohydrate metabolism</keyword>
<evidence type="ECO:0000256" key="4">
    <source>
        <dbReference type="ARBA" id="ARBA00023001"/>
    </source>
</evidence>
<keyword evidence="7 8" id="KW-0624">Polysaccharide degradation</keyword>
<evidence type="ECO:0000256" key="2">
    <source>
        <dbReference type="ARBA" id="ARBA00007072"/>
    </source>
</evidence>
<feature type="chain" id="PRO_5019610393" description="Endoglucanase" evidence="9">
    <location>
        <begin position="22"/>
        <end position="485"/>
    </location>
</feature>
<proteinExistence type="evidence at transcript level"/>
<dbReference type="SUPFAM" id="SSF48208">
    <property type="entry name" value="Six-hairpin glycosidases"/>
    <property type="match status" value="1"/>
</dbReference>
<organism evidence="11">
    <name type="scientific">Xylophaga rikuzenica</name>
    <dbReference type="NCBI Taxonomy" id="2028187"/>
    <lineage>
        <taxon>Eukaryota</taxon>
        <taxon>Metazoa</taxon>
        <taxon>Spiralia</taxon>
        <taxon>Lophotrochozoa</taxon>
        <taxon>Mollusca</taxon>
        <taxon>Bivalvia</taxon>
        <taxon>Autobranchia</taxon>
        <taxon>Heteroconchia</taxon>
        <taxon>Euheterodonta</taxon>
        <taxon>Imparidentia</taxon>
        <taxon>Neoheterodontei</taxon>
        <taxon>Myida</taxon>
        <taxon>Pholadoidea</taxon>
        <taxon>Xylophagaidae</taxon>
        <taxon>Xylophaga</taxon>
    </lineage>
</organism>
<feature type="active site" evidence="8">
    <location>
        <position position="452"/>
    </location>
</feature>
<evidence type="ECO:0000256" key="8">
    <source>
        <dbReference type="PROSITE-ProRule" id="PRU10060"/>
    </source>
</evidence>
<dbReference type="GO" id="GO:0008810">
    <property type="term" value="F:cellulase activity"/>
    <property type="evidence" value="ECO:0007669"/>
    <property type="project" value="UniProtKB-EC"/>
</dbReference>
<feature type="active site" evidence="8">
    <location>
        <position position="443"/>
    </location>
</feature>
<name>A0A455XI50_9BIVA</name>
<dbReference type="Pfam" id="PF00759">
    <property type="entry name" value="Glyco_hydro_9"/>
    <property type="match status" value="1"/>
</dbReference>
<keyword evidence="3 8" id="KW-0378">Hydrolase</keyword>
<keyword evidence="9" id="KW-0732">Signal</keyword>
<evidence type="ECO:0000313" key="11">
    <source>
        <dbReference type="EMBL" id="BBJ26604.1"/>
    </source>
</evidence>
<accession>A0A455XI50</accession>
<reference evidence="11" key="1">
    <citation type="submission" date="2017-09" db="EMBL/GenBank/DDBJ databases">
        <title>RNASeq of Xylophaga rikuzenica Taki &amp; Habe, 1945.</title>
        <authorList>
            <person name="Nishi S."/>
            <person name="Haga T."/>
            <person name="Takaki Y."/>
            <person name="Hatada Y."/>
        </authorList>
    </citation>
    <scope>NUCLEOTIDE SEQUENCE</scope>
    <source>
        <tissue evidence="11">Whole-body</tissue>
    </source>
</reference>
<dbReference type="InterPro" id="IPR012341">
    <property type="entry name" value="6hp_glycosidase-like_sf"/>
</dbReference>
<dbReference type="GO" id="GO:0030245">
    <property type="term" value="P:cellulose catabolic process"/>
    <property type="evidence" value="ECO:0007669"/>
    <property type="project" value="UniProtKB-KW"/>
</dbReference>
<comment type="similarity">
    <text evidence="2 8 9">Belongs to the glycosyl hydrolase 9 (cellulase E) family.</text>
</comment>
<dbReference type="PROSITE" id="PS00698">
    <property type="entry name" value="GH9_3"/>
    <property type="match status" value="1"/>
</dbReference>
<evidence type="ECO:0000256" key="6">
    <source>
        <dbReference type="ARBA" id="ARBA00023295"/>
    </source>
</evidence>